<gene>
    <name evidence="2" type="ORF">Q9313_26905</name>
</gene>
<protein>
    <submittedName>
        <fullName evidence="2">Uncharacterized protein</fullName>
    </submittedName>
</protein>
<reference evidence="2 3" key="1">
    <citation type="submission" date="2023-08" db="EMBL/GenBank/DDBJ databases">
        <title>Pathogen: clinical or host-associated sample.</title>
        <authorList>
            <person name="Hergert J."/>
            <person name="Casey R."/>
            <person name="Wagner J."/>
            <person name="Young E.L."/>
            <person name="Oakeson K.F."/>
        </authorList>
    </citation>
    <scope>NUCLEOTIDE SEQUENCE [LARGE SCALE GENOMIC DNA]</scope>
    <source>
        <strain evidence="2 3">1760953</strain>
        <plasmid evidence="2 3">unnamed4</plasmid>
    </source>
</reference>
<dbReference type="RefSeq" id="WP_306041234.1">
    <property type="nucleotide sequence ID" value="NZ_CP132306.1"/>
</dbReference>
<sequence>MRDINFLRLYADASGLRIMLMANRLTCATDRERTLHDWVERILAEFIAFTRSALEAERRVAFNLDPEQIADLGEDLHNHHANYEYYWCEEGGYDLWDVVPLEMKEFRGILGQIHRSLRIFLSAWDLVLPAEDPLMEVSPPGERDPSDEDEERYEDLFGVDDDEEISDYELLHGRDED</sequence>
<evidence type="ECO:0000313" key="2">
    <source>
        <dbReference type="EMBL" id="WLS01028.1"/>
    </source>
</evidence>
<geneLocation type="plasmid" evidence="2 3">
    <name>unnamed4</name>
</geneLocation>
<organism evidence="2 3">
    <name type="scientific">Shinella sumterensis</name>
    <dbReference type="NCBI Taxonomy" id="1967501"/>
    <lineage>
        <taxon>Bacteria</taxon>
        <taxon>Pseudomonadati</taxon>
        <taxon>Pseudomonadota</taxon>
        <taxon>Alphaproteobacteria</taxon>
        <taxon>Hyphomicrobiales</taxon>
        <taxon>Rhizobiaceae</taxon>
        <taxon>Shinella</taxon>
    </lineage>
</organism>
<keyword evidence="3" id="KW-1185">Reference proteome</keyword>
<keyword evidence="2" id="KW-0614">Plasmid</keyword>
<proteinExistence type="predicted"/>
<accession>A0AA50HA70</accession>
<feature type="region of interest" description="Disordered" evidence="1">
    <location>
        <begin position="134"/>
        <end position="162"/>
    </location>
</feature>
<dbReference type="EMBL" id="CP132306">
    <property type="protein sequence ID" value="WLS01028.1"/>
    <property type="molecule type" value="Genomic_DNA"/>
</dbReference>
<evidence type="ECO:0000256" key="1">
    <source>
        <dbReference type="SAM" id="MobiDB-lite"/>
    </source>
</evidence>
<name>A0AA50HA70_9HYPH</name>
<dbReference type="AlphaFoldDB" id="A0AA50HA70"/>
<evidence type="ECO:0000313" key="3">
    <source>
        <dbReference type="Proteomes" id="UP001234585"/>
    </source>
</evidence>
<dbReference type="Proteomes" id="UP001234585">
    <property type="component" value="Plasmid unnamed4"/>
</dbReference>
<feature type="compositionally biased region" description="Acidic residues" evidence="1">
    <location>
        <begin position="145"/>
        <end position="162"/>
    </location>
</feature>